<accession>A0A090XBA7</accession>
<name>A0A090XBA7_IXORI</name>
<dbReference type="EMBL" id="GBIH01000483">
    <property type="protein sequence ID" value="JAC94227.1"/>
    <property type="molecule type" value="mRNA"/>
</dbReference>
<feature type="transmembrane region" description="Helical" evidence="1">
    <location>
        <begin position="205"/>
        <end position="225"/>
    </location>
</feature>
<evidence type="ECO:0000256" key="1">
    <source>
        <dbReference type="SAM" id="Phobius"/>
    </source>
</evidence>
<sequence length="249" mass="27456">SLIIVKYTWHELWLLFFSVLNVLVQVGVGIPLLVASADITLFVAAQRHRLRPSPPTSRSSHSPLTVVALSGSGVWCPGLPCPGRPARARVRDCAAPGLQWVWPPCTPPIQYVVCGFGREDRLVLTPGKCWAFGFDQRIGHPRRQVGPASDLDRIRARWRLGGNDHHVQETFAKFLMLLKLEFVAIAIFAILILNTGVHSSPSKFVFVGVILLYGLVLWTVGSLAVRKERPLACLHLRSSQHGGTVVSTH</sequence>
<evidence type="ECO:0000313" key="2">
    <source>
        <dbReference type="EMBL" id="JAC94227.1"/>
    </source>
</evidence>
<feature type="transmembrane region" description="Helical" evidence="1">
    <location>
        <begin position="174"/>
        <end position="193"/>
    </location>
</feature>
<organism evidence="2">
    <name type="scientific">Ixodes ricinus</name>
    <name type="common">Common tick</name>
    <name type="synonym">Acarus ricinus</name>
    <dbReference type="NCBI Taxonomy" id="34613"/>
    <lineage>
        <taxon>Eukaryota</taxon>
        <taxon>Metazoa</taxon>
        <taxon>Ecdysozoa</taxon>
        <taxon>Arthropoda</taxon>
        <taxon>Chelicerata</taxon>
        <taxon>Arachnida</taxon>
        <taxon>Acari</taxon>
        <taxon>Parasitiformes</taxon>
        <taxon>Ixodida</taxon>
        <taxon>Ixodoidea</taxon>
        <taxon>Ixodidae</taxon>
        <taxon>Ixodinae</taxon>
        <taxon>Ixodes</taxon>
    </lineage>
</organism>
<keyword evidence="1" id="KW-0812">Transmembrane</keyword>
<keyword evidence="1" id="KW-1133">Transmembrane helix</keyword>
<proteinExistence type="evidence at transcript level"/>
<reference evidence="2" key="1">
    <citation type="journal article" date="2015" name="PLoS Negl. Trop. Dis.">
        <title>Deep Sequencing Analysis of the Ixodes ricinus Haemocytome.</title>
        <authorList>
            <person name="Kotsyfakis M."/>
            <person name="Kopacek P."/>
            <person name="Franta Z."/>
            <person name="Pedra J.H."/>
            <person name="Ribeiro J.M."/>
        </authorList>
    </citation>
    <scope>NUCLEOTIDE SEQUENCE</scope>
</reference>
<dbReference type="AlphaFoldDB" id="A0A090XBA7"/>
<feature type="non-terminal residue" evidence="2">
    <location>
        <position position="1"/>
    </location>
</feature>
<dbReference type="PANTHER" id="PTHR39299">
    <property type="entry name" value="TRANSMEMBRANE PROTEIN"/>
    <property type="match status" value="1"/>
</dbReference>
<protein>
    <submittedName>
        <fullName evidence="2">Putative conserved plasma membrane protein</fullName>
    </submittedName>
</protein>
<feature type="transmembrane region" description="Helical" evidence="1">
    <location>
        <begin position="12"/>
        <end position="45"/>
    </location>
</feature>
<keyword evidence="1" id="KW-0472">Membrane</keyword>
<dbReference type="PANTHER" id="PTHR39299:SF1">
    <property type="entry name" value="TRANSMEMBRANE PROTEIN"/>
    <property type="match status" value="1"/>
</dbReference>